<dbReference type="InterPro" id="IPR036188">
    <property type="entry name" value="FAD/NAD-bd_sf"/>
</dbReference>
<dbReference type="SUPFAM" id="SSF103025">
    <property type="entry name" value="Folate-binding domain"/>
    <property type="match status" value="1"/>
</dbReference>
<evidence type="ECO:0000313" key="7">
    <source>
        <dbReference type="Proteomes" id="UP000593567"/>
    </source>
</evidence>
<dbReference type="Gene3D" id="3.50.50.60">
    <property type="entry name" value="FAD/NAD(P)-binding domain"/>
    <property type="match status" value="1"/>
</dbReference>
<dbReference type="InterPro" id="IPR013977">
    <property type="entry name" value="GcvT_C"/>
</dbReference>
<proteinExistence type="inferred from homology"/>
<dbReference type="Proteomes" id="UP000593567">
    <property type="component" value="Unassembled WGS sequence"/>
</dbReference>
<dbReference type="PANTHER" id="PTHR43757:SF11">
    <property type="entry name" value="SARCOSINE DEHYDROGENASE"/>
    <property type="match status" value="1"/>
</dbReference>
<evidence type="ECO:0000259" key="4">
    <source>
        <dbReference type="Pfam" id="PF08669"/>
    </source>
</evidence>
<dbReference type="Gene3D" id="3.30.9.10">
    <property type="entry name" value="D-Amino Acid Oxidase, subunit A, domain 2"/>
    <property type="match status" value="1"/>
</dbReference>
<dbReference type="SUPFAM" id="SSF54373">
    <property type="entry name" value="FAD-linked reductases, C-terminal domain"/>
    <property type="match status" value="1"/>
</dbReference>
<keyword evidence="7" id="KW-1185">Reference proteome</keyword>
<feature type="domain" description="FAD dependent oxidoreductase central" evidence="5">
    <location>
        <begin position="415"/>
        <end position="466"/>
    </location>
</feature>
<comment type="similarity">
    <text evidence="1">Belongs to the GcvT family.</text>
</comment>
<dbReference type="AlphaFoldDB" id="A0A7J7KM62"/>
<feature type="domain" description="FAD dependent oxidoreductase" evidence="2">
    <location>
        <begin position="54"/>
        <end position="411"/>
    </location>
</feature>
<dbReference type="OrthoDB" id="498204at2759"/>
<dbReference type="FunFam" id="2.40.30.110:FF:000008">
    <property type="entry name" value="Sarcosine dehydrogenase"/>
    <property type="match status" value="1"/>
</dbReference>
<feature type="domain" description="GCVT N-terminal" evidence="3">
    <location>
        <begin position="472"/>
        <end position="779"/>
    </location>
</feature>
<dbReference type="InterPro" id="IPR027266">
    <property type="entry name" value="TrmE/GcvT-like"/>
</dbReference>
<dbReference type="GO" id="GO:0005739">
    <property type="term" value="C:mitochondrion"/>
    <property type="evidence" value="ECO:0007669"/>
    <property type="project" value="TreeGrafter"/>
</dbReference>
<protein>
    <submittedName>
        <fullName evidence="6">SARDH</fullName>
    </submittedName>
</protein>
<name>A0A7J7KM62_BUGNE</name>
<feature type="domain" description="Aminomethyltransferase C-terminal" evidence="4">
    <location>
        <begin position="800"/>
        <end position="884"/>
    </location>
</feature>
<dbReference type="EMBL" id="VXIV02000288">
    <property type="protein sequence ID" value="KAF6039248.1"/>
    <property type="molecule type" value="Genomic_DNA"/>
</dbReference>
<organism evidence="6 7">
    <name type="scientific">Bugula neritina</name>
    <name type="common">Brown bryozoan</name>
    <name type="synonym">Sertularia neritina</name>
    <dbReference type="NCBI Taxonomy" id="10212"/>
    <lineage>
        <taxon>Eukaryota</taxon>
        <taxon>Metazoa</taxon>
        <taxon>Spiralia</taxon>
        <taxon>Lophotrochozoa</taxon>
        <taxon>Bryozoa</taxon>
        <taxon>Gymnolaemata</taxon>
        <taxon>Cheilostomatida</taxon>
        <taxon>Flustrina</taxon>
        <taxon>Buguloidea</taxon>
        <taxon>Bugulidae</taxon>
        <taxon>Bugula</taxon>
    </lineage>
</organism>
<dbReference type="Gene3D" id="3.30.1360.120">
    <property type="entry name" value="Probable tRNA modification gtpase trme, domain 1"/>
    <property type="match status" value="1"/>
</dbReference>
<accession>A0A7J7KM62</accession>
<dbReference type="InterPro" id="IPR006076">
    <property type="entry name" value="FAD-dep_OxRdtase"/>
</dbReference>
<dbReference type="Pfam" id="PF01266">
    <property type="entry name" value="DAO"/>
    <property type="match status" value="1"/>
</dbReference>
<dbReference type="Pfam" id="PF16350">
    <property type="entry name" value="FAO_M"/>
    <property type="match status" value="1"/>
</dbReference>
<dbReference type="Gene3D" id="2.40.30.110">
    <property type="entry name" value="Aminomethyltransferase beta-barrel domains"/>
    <property type="match status" value="1"/>
</dbReference>
<dbReference type="SUPFAM" id="SSF51905">
    <property type="entry name" value="FAD/NAD(P)-binding domain"/>
    <property type="match status" value="1"/>
</dbReference>
<dbReference type="InterPro" id="IPR032503">
    <property type="entry name" value="FAO_M"/>
</dbReference>
<dbReference type="PANTHER" id="PTHR43757">
    <property type="entry name" value="AMINOMETHYLTRANSFERASE"/>
    <property type="match status" value="1"/>
</dbReference>
<reference evidence="6" key="1">
    <citation type="submission" date="2020-06" db="EMBL/GenBank/DDBJ databases">
        <title>Draft genome of Bugula neritina, a colonial animal packing powerful symbionts and potential medicines.</title>
        <authorList>
            <person name="Rayko M."/>
        </authorList>
    </citation>
    <scope>NUCLEOTIDE SEQUENCE [LARGE SCALE GENOMIC DNA]</scope>
    <source>
        <strain evidence="6">Kwan_BN1</strain>
    </source>
</reference>
<evidence type="ECO:0000259" key="3">
    <source>
        <dbReference type="Pfam" id="PF01571"/>
    </source>
</evidence>
<evidence type="ECO:0000313" key="6">
    <source>
        <dbReference type="EMBL" id="KAF6039248.1"/>
    </source>
</evidence>
<sequence>MHRLTSNLNLLKQTIKSNKFTQARFVAVEKREVPYKTLKDVNSDNVASVPSRADAVVVGGGTVGCSTIYHLSKLGLPNSVLVEKDQLTAGTSWHTAGMLWRLRADETDLWLSNITRDVMFTIEEETGVNSGFTMNGGLFLGGTKQRIEEFKRLKAFGECMGIESHILTPDEAQKLYPIMNKDDLVGALYSPTDGHIDPAGYCTALSRAAKLNGAQTITNCEVIEIETGVDSMGRKRVKAVNTSKGRIETDNVVICCWTPHILKSFEMNIPQLSFEHSYVVTEAIEGVRGMPNVRDHEHSFYLKVQGDVLQVGGFETRPVFLENGVPKDFSFGLFDLNWEAISDIVESACKRVPDISKVGIRSTVSGPESFSADGKPIIGPDPYISGLFHGHTMNSGGAMLSGGCGKMIAQWVIRGEPELDMVTYDARRFNEKLLGNKKWLRETAHESFVKKYSMLYRHDESLAGRPGVRDALYETLLKDGCVYQSKGGWERPGWFDVGNVTSPLPYDYEGEYGHVKNNPHPYAEKLTMDYTFDHPAHHNIIGEECLNARNNVNMFNMSYFGKLYLCGPDATKAAEWIFSNNMDKHPGSTTYTCMLNKLGGIESDLTVSVVEDDGPQTLCGVEATGGRYAPYFKSRITDIIAQEKFDCQVKDLSHDMILLSIQGPKSRDLLSKLCPQTDFSNESFPFSTHQLVTIGGHVVRAMRVSFIGELGWELHASNSAALDVYNTVIEVGKEFGLRNSGYRALDSLSIEKGYHLWHSDIRSDDSPLEADMTFTCKLKTDIPFVGRQAVEEYKASGIQKRLVCFTLDQNLALHGLETIYRNGEAVGYIRRAEFAFALDKEIAVGYVKNPAGGPVDKEFIMSGNYQLDRMGQLLDATAHLKSPFDPQDKRLMGFYS</sequence>
<dbReference type="SUPFAM" id="SSF101790">
    <property type="entry name" value="Aminomethyltransferase beta-barrel domain"/>
    <property type="match status" value="1"/>
</dbReference>
<evidence type="ECO:0000259" key="2">
    <source>
        <dbReference type="Pfam" id="PF01266"/>
    </source>
</evidence>
<gene>
    <name evidence="6" type="ORF">EB796_002443</name>
</gene>
<dbReference type="InterPro" id="IPR028896">
    <property type="entry name" value="GcvT/YgfZ/DmdA"/>
</dbReference>
<evidence type="ECO:0000259" key="5">
    <source>
        <dbReference type="Pfam" id="PF16350"/>
    </source>
</evidence>
<dbReference type="InterPro" id="IPR029043">
    <property type="entry name" value="GcvT/YgfZ_C"/>
</dbReference>
<comment type="caution">
    <text evidence="6">The sequence shown here is derived from an EMBL/GenBank/DDBJ whole genome shotgun (WGS) entry which is preliminary data.</text>
</comment>
<dbReference type="Pfam" id="PF08669">
    <property type="entry name" value="GCV_T_C"/>
    <property type="match status" value="1"/>
</dbReference>
<dbReference type="Gene3D" id="3.30.70.1400">
    <property type="entry name" value="Aminomethyltransferase beta-barrel domains"/>
    <property type="match status" value="1"/>
</dbReference>
<dbReference type="Pfam" id="PF01571">
    <property type="entry name" value="GCV_T"/>
    <property type="match status" value="1"/>
</dbReference>
<dbReference type="InterPro" id="IPR006222">
    <property type="entry name" value="GCVT_N"/>
</dbReference>
<evidence type="ECO:0000256" key="1">
    <source>
        <dbReference type="ARBA" id="ARBA00008609"/>
    </source>
</evidence>